<name>A0A2W1KDC4_ACIFR</name>
<dbReference type="Gene3D" id="3.30.2320.80">
    <property type="match status" value="1"/>
</dbReference>
<comment type="similarity">
    <text evidence="4">Belongs to the HypA/HybF family.</text>
</comment>
<feature type="binding site" evidence="4">
    <location>
        <position position="89"/>
    </location>
    <ligand>
        <name>Zn(2+)</name>
        <dbReference type="ChEBI" id="CHEBI:29105"/>
    </ligand>
</feature>
<dbReference type="EMBL" id="QKQP01000006">
    <property type="protein sequence ID" value="PZD80342.1"/>
    <property type="molecule type" value="Genomic_DNA"/>
</dbReference>
<reference evidence="5 6" key="1">
    <citation type="submission" date="2018-06" db="EMBL/GenBank/DDBJ databases">
        <title>Draft sequence of Acidithiobacillus ferrooxidans CCM 4253.</title>
        <authorList>
            <person name="Moya-Beltran A."/>
            <person name="Castro M."/>
            <person name="Covarrubias P.C."/>
            <person name="Issotta F."/>
            <person name="Janiczek O."/>
            <person name="Mandl M."/>
            <person name="Kucera J."/>
            <person name="Quatrini R."/>
        </authorList>
    </citation>
    <scope>NUCLEOTIDE SEQUENCE [LARGE SCALE GENOMIC DNA]</scope>
    <source>
        <strain evidence="5 6">CCM 4253</strain>
    </source>
</reference>
<comment type="function">
    <text evidence="4">Involved in the maturation of [NiFe] hydrogenases. Required for nickel insertion into the metal center of the hydrogenase.</text>
</comment>
<feature type="binding site" evidence="4">
    <location>
        <position position="2"/>
    </location>
    <ligand>
        <name>Ni(2+)</name>
        <dbReference type="ChEBI" id="CHEBI:49786"/>
    </ligand>
</feature>
<dbReference type="GeneID" id="65282264"/>
<evidence type="ECO:0000256" key="3">
    <source>
        <dbReference type="ARBA" id="ARBA00022833"/>
    </source>
</evidence>
<keyword evidence="3 4" id="KW-0862">Zinc</keyword>
<dbReference type="PANTHER" id="PTHR34535">
    <property type="entry name" value="HYDROGENASE MATURATION FACTOR HYPA"/>
    <property type="match status" value="1"/>
</dbReference>
<evidence type="ECO:0000256" key="4">
    <source>
        <dbReference type="HAMAP-Rule" id="MF_00213"/>
    </source>
</evidence>
<dbReference type="InterPro" id="IPR000688">
    <property type="entry name" value="HypA/HybF"/>
</dbReference>
<accession>A0A2W1KDC4</accession>
<sequence length="113" mass="12490">MHELSLCEGILQILEEQSRTQGFIQVHRVCLEIGALASVEPEALRFHFDVVTQGTLAEGSHLEIVTVPAQAWCLPCGEKVSVGQYFDACPQCGSRQLQVIAGEELRIQQLEVE</sequence>
<feature type="binding site" evidence="4">
    <location>
        <position position="92"/>
    </location>
    <ligand>
        <name>Zn(2+)</name>
        <dbReference type="ChEBI" id="CHEBI:29105"/>
    </ligand>
</feature>
<comment type="caution">
    <text evidence="5">The sequence shown here is derived from an EMBL/GenBank/DDBJ whole genome shotgun (WGS) entry which is preliminary data.</text>
</comment>
<dbReference type="Proteomes" id="UP000248886">
    <property type="component" value="Unassembled WGS sequence"/>
</dbReference>
<dbReference type="GO" id="GO:0008270">
    <property type="term" value="F:zinc ion binding"/>
    <property type="evidence" value="ECO:0007669"/>
    <property type="project" value="UniProtKB-UniRule"/>
</dbReference>
<keyword evidence="2 4" id="KW-0479">Metal-binding</keyword>
<feature type="binding site" evidence="4">
    <location>
        <position position="76"/>
    </location>
    <ligand>
        <name>Zn(2+)</name>
        <dbReference type="ChEBI" id="CHEBI:29105"/>
    </ligand>
</feature>
<proteinExistence type="inferred from homology"/>
<dbReference type="NCBIfam" id="TIGR00100">
    <property type="entry name" value="hypA"/>
    <property type="match status" value="1"/>
</dbReference>
<dbReference type="OMA" id="ILLCPCG"/>
<dbReference type="GO" id="GO:0016151">
    <property type="term" value="F:nickel cation binding"/>
    <property type="evidence" value="ECO:0007669"/>
    <property type="project" value="UniProtKB-UniRule"/>
</dbReference>
<protein>
    <recommendedName>
        <fullName evidence="4">Hydrogenase maturation factor HypA</fullName>
    </recommendedName>
</protein>
<keyword evidence="1 4" id="KW-0533">Nickel</keyword>
<dbReference type="AlphaFoldDB" id="A0A2W1KDC4"/>
<dbReference type="OrthoDB" id="288014at2"/>
<organism evidence="5 6">
    <name type="scientific">Acidithiobacillus ferrooxidans</name>
    <name type="common">Thiobacillus ferrooxidans</name>
    <dbReference type="NCBI Taxonomy" id="920"/>
    <lineage>
        <taxon>Bacteria</taxon>
        <taxon>Pseudomonadati</taxon>
        <taxon>Pseudomonadota</taxon>
        <taxon>Acidithiobacillia</taxon>
        <taxon>Acidithiobacillales</taxon>
        <taxon>Acidithiobacillaceae</taxon>
        <taxon>Acidithiobacillus</taxon>
    </lineage>
</organism>
<gene>
    <name evidence="4 5" type="primary">hypA</name>
    <name evidence="5" type="ORF">DN052_12630</name>
</gene>
<dbReference type="GO" id="GO:0051604">
    <property type="term" value="P:protein maturation"/>
    <property type="evidence" value="ECO:0007669"/>
    <property type="project" value="InterPro"/>
</dbReference>
<evidence type="ECO:0000256" key="2">
    <source>
        <dbReference type="ARBA" id="ARBA00022723"/>
    </source>
</evidence>
<evidence type="ECO:0000256" key="1">
    <source>
        <dbReference type="ARBA" id="ARBA00022596"/>
    </source>
</evidence>
<dbReference type="GO" id="GO:0016530">
    <property type="term" value="F:metallochaperone activity"/>
    <property type="evidence" value="ECO:0007669"/>
    <property type="project" value="UniProtKB-ARBA"/>
</dbReference>
<dbReference type="SMR" id="A0A2W1KDC4"/>
<dbReference type="Pfam" id="PF01155">
    <property type="entry name" value="HypA"/>
    <property type="match status" value="1"/>
</dbReference>
<feature type="binding site" evidence="4">
    <location>
        <position position="73"/>
    </location>
    <ligand>
        <name>Zn(2+)</name>
        <dbReference type="ChEBI" id="CHEBI:29105"/>
    </ligand>
</feature>
<evidence type="ECO:0000313" key="6">
    <source>
        <dbReference type="Proteomes" id="UP000248886"/>
    </source>
</evidence>
<dbReference type="PIRSF" id="PIRSF004761">
    <property type="entry name" value="Hydrgn_mat_HypA"/>
    <property type="match status" value="1"/>
</dbReference>
<dbReference type="NCBIfam" id="NF009046">
    <property type="entry name" value="PRK12380.1"/>
    <property type="match status" value="1"/>
</dbReference>
<evidence type="ECO:0000313" key="5">
    <source>
        <dbReference type="EMBL" id="PZD80342.1"/>
    </source>
</evidence>
<dbReference type="RefSeq" id="WP_012537695.1">
    <property type="nucleotide sequence ID" value="NZ_AP025160.1"/>
</dbReference>
<dbReference type="PANTHER" id="PTHR34535:SF3">
    <property type="entry name" value="HYDROGENASE MATURATION FACTOR HYPA"/>
    <property type="match status" value="1"/>
</dbReference>
<dbReference type="FunFam" id="3.30.2320.80:FF:000001">
    <property type="entry name" value="Hydrogenase maturation factor HypA"/>
    <property type="match status" value="1"/>
</dbReference>
<dbReference type="HAMAP" id="MF_00213">
    <property type="entry name" value="HypA_HybF"/>
    <property type="match status" value="1"/>
</dbReference>